<sequence>MCLILGTAKSYGQSLTPENNTFHSELIRPESYQMKWFMLQDTTKIEIGLVTTEIKKMQENTLFITKVDMPSTTSQWVDSTIVRSKDLEPIYHSSYNQNRDMAINFGKRITGYYLDKTSNEKILLDETDSAAFFDSNSYPQLIRWLPLKNHYKQTISIFDFNPKAKTGLLEATIKNVESDMLLINNKEHDVWKVYVTDDISDNQVISTLYIDKATRSLLKQEMEMPGRKMVMEQVKKKEQTISGKQ</sequence>
<gene>
    <name evidence="1" type="ORF">PY092_16025</name>
</gene>
<dbReference type="RefSeq" id="WP_275616820.1">
    <property type="nucleotide sequence ID" value="NZ_JARFVB010000013.1"/>
</dbReference>
<comment type="caution">
    <text evidence="1">The sequence shown here is derived from an EMBL/GenBank/DDBJ whole genome shotgun (WGS) entry which is preliminary data.</text>
</comment>
<evidence type="ECO:0008006" key="3">
    <source>
        <dbReference type="Google" id="ProtNLM"/>
    </source>
</evidence>
<name>A0ABT5Y3R0_9FLAO</name>
<accession>A0ABT5Y3R0</accession>
<evidence type="ECO:0000313" key="2">
    <source>
        <dbReference type="Proteomes" id="UP001221366"/>
    </source>
</evidence>
<dbReference type="Proteomes" id="UP001221366">
    <property type="component" value="Unassembled WGS sequence"/>
</dbReference>
<keyword evidence="2" id="KW-1185">Reference proteome</keyword>
<dbReference type="InterPro" id="IPR021457">
    <property type="entry name" value="DUF3108"/>
</dbReference>
<protein>
    <recommendedName>
        <fullName evidence="3">Outer membrane lipoprotein-sorting protein</fullName>
    </recommendedName>
</protein>
<dbReference type="Pfam" id="PF11306">
    <property type="entry name" value="DUF3108"/>
    <property type="match status" value="1"/>
</dbReference>
<organism evidence="1 2">
    <name type="scientific">Flagellimonas yonaguniensis</name>
    <dbReference type="NCBI Taxonomy" id="3031325"/>
    <lineage>
        <taxon>Bacteria</taxon>
        <taxon>Pseudomonadati</taxon>
        <taxon>Bacteroidota</taxon>
        <taxon>Flavobacteriia</taxon>
        <taxon>Flavobacteriales</taxon>
        <taxon>Flavobacteriaceae</taxon>
        <taxon>Flagellimonas</taxon>
    </lineage>
</organism>
<reference evidence="1 2" key="1">
    <citation type="submission" date="2023-03" db="EMBL/GenBank/DDBJ databases">
        <title>Muricauda XX sp. nov. and Muricauda XXX sp. nov., two novel species isolated from Okinawa Trough.</title>
        <authorList>
            <person name="Cao W."/>
            <person name="Deng X."/>
        </authorList>
    </citation>
    <scope>NUCLEOTIDE SEQUENCE [LARGE SCALE GENOMIC DNA]</scope>
    <source>
        <strain evidence="1 2">334s03</strain>
    </source>
</reference>
<evidence type="ECO:0000313" key="1">
    <source>
        <dbReference type="EMBL" id="MDF0717672.1"/>
    </source>
</evidence>
<proteinExistence type="predicted"/>
<dbReference type="EMBL" id="JARFVB010000013">
    <property type="protein sequence ID" value="MDF0717672.1"/>
    <property type="molecule type" value="Genomic_DNA"/>
</dbReference>